<keyword evidence="4" id="KW-1185">Reference proteome</keyword>
<evidence type="ECO:0000313" key="4">
    <source>
        <dbReference type="Proteomes" id="UP000246740"/>
    </source>
</evidence>
<name>A0A317XTJ9_9BASI</name>
<proteinExistence type="predicted"/>
<feature type="compositionally biased region" description="Acidic residues" evidence="1">
    <location>
        <begin position="31"/>
        <end position="52"/>
    </location>
</feature>
<dbReference type="Proteomes" id="UP000246740">
    <property type="component" value="Unassembled WGS sequence"/>
</dbReference>
<evidence type="ECO:0000256" key="2">
    <source>
        <dbReference type="SAM" id="SignalP"/>
    </source>
</evidence>
<protein>
    <submittedName>
        <fullName evidence="3">Uncharacterized protein</fullName>
    </submittedName>
</protein>
<evidence type="ECO:0000313" key="3">
    <source>
        <dbReference type="EMBL" id="PWZ01605.1"/>
    </source>
</evidence>
<feature type="compositionally biased region" description="Acidic residues" evidence="1">
    <location>
        <begin position="59"/>
        <end position="70"/>
    </location>
</feature>
<reference evidence="3 4" key="1">
    <citation type="journal article" date="2018" name="Mol. Biol. Evol.">
        <title>Broad Genomic Sampling Reveals a Smut Pathogenic Ancestry of the Fungal Clade Ustilaginomycotina.</title>
        <authorList>
            <person name="Kijpornyongpan T."/>
            <person name="Mondo S.J."/>
            <person name="Barry K."/>
            <person name="Sandor L."/>
            <person name="Lee J."/>
            <person name="Lipzen A."/>
            <person name="Pangilinan J."/>
            <person name="LaButti K."/>
            <person name="Hainaut M."/>
            <person name="Henrissat B."/>
            <person name="Grigoriev I.V."/>
            <person name="Spatafora J.W."/>
            <person name="Aime M.C."/>
        </authorList>
    </citation>
    <scope>NUCLEOTIDE SEQUENCE [LARGE SCALE GENOMIC DNA]</scope>
    <source>
        <strain evidence="3 4">MCA 3645</strain>
    </source>
</reference>
<dbReference type="InParanoid" id="A0A317XTJ9"/>
<keyword evidence="2" id="KW-0732">Signal</keyword>
<feature type="chain" id="PRO_5016285158" evidence="2">
    <location>
        <begin position="19"/>
        <end position="70"/>
    </location>
</feature>
<feature type="region of interest" description="Disordered" evidence="1">
    <location>
        <begin position="26"/>
        <end position="70"/>
    </location>
</feature>
<evidence type="ECO:0000256" key="1">
    <source>
        <dbReference type="SAM" id="MobiDB-lite"/>
    </source>
</evidence>
<dbReference type="EMBL" id="KZ819190">
    <property type="protein sequence ID" value="PWZ01605.1"/>
    <property type="molecule type" value="Genomic_DNA"/>
</dbReference>
<sequence length="70" mass="7718">MTHVCILSLATSRILIQASTLCAGFPAHSDYEEDDDEEEGDVDEEDEDDEAVVEGREGEVDDDAEEEAQE</sequence>
<feature type="signal peptide" evidence="2">
    <location>
        <begin position="1"/>
        <end position="18"/>
    </location>
</feature>
<dbReference type="AlphaFoldDB" id="A0A317XTJ9"/>
<gene>
    <name evidence="3" type="ORF">BCV70DRAFT_199037</name>
</gene>
<organism evidence="3 4">
    <name type="scientific">Testicularia cyperi</name>
    <dbReference type="NCBI Taxonomy" id="1882483"/>
    <lineage>
        <taxon>Eukaryota</taxon>
        <taxon>Fungi</taxon>
        <taxon>Dikarya</taxon>
        <taxon>Basidiomycota</taxon>
        <taxon>Ustilaginomycotina</taxon>
        <taxon>Ustilaginomycetes</taxon>
        <taxon>Ustilaginales</taxon>
        <taxon>Anthracoideaceae</taxon>
        <taxon>Testicularia</taxon>
    </lineage>
</organism>
<accession>A0A317XTJ9</accession>